<protein>
    <recommendedName>
        <fullName evidence="6">Carboxypeptidase regulatory-like domain-containing protein</fullName>
    </recommendedName>
</protein>
<evidence type="ECO:0000256" key="2">
    <source>
        <dbReference type="SAM" id="MobiDB-lite"/>
    </source>
</evidence>
<comment type="caution">
    <text evidence="4">The sequence shown here is derived from an EMBL/GenBank/DDBJ whole genome shotgun (WGS) entry which is preliminary data.</text>
</comment>
<keyword evidence="5" id="KW-1185">Reference proteome</keyword>
<feature type="transmembrane region" description="Helical" evidence="3">
    <location>
        <begin position="551"/>
        <end position="573"/>
    </location>
</feature>
<evidence type="ECO:0000313" key="5">
    <source>
        <dbReference type="Proteomes" id="UP001596445"/>
    </source>
</evidence>
<sequence>MKRLVVAALVITALLVGFPMMGSANGVATDASETATYFEDVSGPTGVALQVNDTDGGDNETERHRNPDDRDGNGDEEAVLSWLSGRLAGKLGDGAIQISDEQYELARDILGDDYDDRLEQFVDVSGGSDETDTFREAGDKEEELVDLREEFEETRAAYEEAVENGNTERARELARKLVALAEQIEDVSADLEALLAEIESISGEDLSDARAAIEQVQNESISEATEIAEREFESTELSVDIATERISFLDPAVLTGQIQTVEGEPLANEEIQLTVGNESHTVETGPDGAFSLEHRPTDLPLSAETLSISYVPEPNSVYLGSEASVPVTVTQVEPTMDIRVATETVGYGDTVTISGNLSVENVPVSGVPLSVTLGGREINTIQVTDGSFESAVEIPANVPAGEQELTVSLPFENQALAGVTETQAVTVEETETALSVTASQVNGTALSVSGTVTTVDGLGVGGQSVEITLDGERVGTVMTRADGSFATTLAITPDEDGEEVQIGAAFDGTASNLRSSQGDTIVTLELPANPGGSGSAAKGDTSPIDTIEKNVLLPGTVLGSGVLLLMLGAVWWYRRPNNEDTTTDDGTVRDEGAVGGVRRTCSTLCSTTRRPTSNLATPTPQCRPVIRRSAGSSKRP</sequence>
<keyword evidence="3" id="KW-0812">Transmembrane</keyword>
<gene>
    <name evidence="4" type="ORF">ACFQQG_12405</name>
</gene>
<reference evidence="4 5" key="1">
    <citation type="journal article" date="2019" name="Int. J. Syst. Evol. Microbiol.">
        <title>The Global Catalogue of Microorganisms (GCM) 10K type strain sequencing project: providing services to taxonomists for standard genome sequencing and annotation.</title>
        <authorList>
            <consortium name="The Broad Institute Genomics Platform"/>
            <consortium name="The Broad Institute Genome Sequencing Center for Infectious Disease"/>
            <person name="Wu L."/>
            <person name="Ma J."/>
        </authorList>
    </citation>
    <scope>NUCLEOTIDE SEQUENCE [LARGE SCALE GENOMIC DNA]</scope>
    <source>
        <strain evidence="4 5">JCM 30072</strain>
    </source>
</reference>
<feature type="region of interest" description="Disordered" evidence="2">
    <location>
        <begin position="42"/>
        <end position="74"/>
    </location>
</feature>
<keyword evidence="3" id="KW-1133">Transmembrane helix</keyword>
<name>A0ABD5W5J5_9EURY</name>
<dbReference type="Proteomes" id="UP001596445">
    <property type="component" value="Unassembled WGS sequence"/>
</dbReference>
<keyword evidence="1" id="KW-0175">Coiled coil</keyword>
<dbReference type="EMBL" id="JBHSZI010000001">
    <property type="protein sequence ID" value="MFC7058815.1"/>
    <property type="molecule type" value="Genomic_DNA"/>
</dbReference>
<evidence type="ECO:0000256" key="1">
    <source>
        <dbReference type="SAM" id="Coils"/>
    </source>
</evidence>
<evidence type="ECO:0000313" key="4">
    <source>
        <dbReference type="EMBL" id="MFC7058815.1"/>
    </source>
</evidence>
<dbReference type="AlphaFoldDB" id="A0ABD5W5J5"/>
<evidence type="ECO:0000256" key="3">
    <source>
        <dbReference type="SAM" id="Phobius"/>
    </source>
</evidence>
<keyword evidence="3" id="KW-0472">Membrane</keyword>
<feature type="coiled-coil region" evidence="1">
    <location>
        <begin position="137"/>
        <end position="204"/>
    </location>
</feature>
<feature type="region of interest" description="Disordered" evidence="2">
    <location>
        <begin position="609"/>
        <end position="636"/>
    </location>
</feature>
<evidence type="ECO:0008006" key="6">
    <source>
        <dbReference type="Google" id="ProtNLM"/>
    </source>
</evidence>
<feature type="compositionally biased region" description="Basic and acidic residues" evidence="2">
    <location>
        <begin position="60"/>
        <end position="73"/>
    </location>
</feature>
<proteinExistence type="predicted"/>
<dbReference type="RefSeq" id="WP_382185752.1">
    <property type="nucleotide sequence ID" value="NZ_JBHSZI010000001.1"/>
</dbReference>
<organism evidence="4 5">
    <name type="scientific">Halovenus salina</name>
    <dbReference type="NCBI Taxonomy" id="1510225"/>
    <lineage>
        <taxon>Archaea</taxon>
        <taxon>Methanobacteriati</taxon>
        <taxon>Methanobacteriota</taxon>
        <taxon>Stenosarchaea group</taxon>
        <taxon>Halobacteria</taxon>
        <taxon>Halobacteriales</taxon>
        <taxon>Haloarculaceae</taxon>
        <taxon>Halovenus</taxon>
    </lineage>
</organism>
<accession>A0ABD5W5J5</accession>